<sequence length="188" mass="19305">MTWAYQQPTTWSSADTTGETRTTTAPLAAAAVALIGAWAAIAAFVGPDFGYRVTTGAAWRWSTRNWMLHLAPGGAALLAGLLLIGLAASRGAKVLLGLLVVAAGAWLVIGPAVWGWLEGSAPYVAAASARASFLHQVGAALGPGLLLAALGAYLLSRPSVRVVRRRRTTRTEPTPSTAAPAAAEPPVV</sequence>
<evidence type="ECO:0000313" key="3">
    <source>
        <dbReference type="EMBL" id="MST33829.1"/>
    </source>
</evidence>
<keyword evidence="2" id="KW-0472">Membrane</keyword>
<feature type="transmembrane region" description="Helical" evidence="2">
    <location>
        <begin position="137"/>
        <end position="156"/>
    </location>
</feature>
<evidence type="ECO:0000313" key="4">
    <source>
        <dbReference type="Proteomes" id="UP000437736"/>
    </source>
</evidence>
<reference evidence="3 4" key="1">
    <citation type="submission" date="2019-11" db="EMBL/GenBank/DDBJ databases">
        <title>Acidiferrimicrobium australis gen. nov., sp. nov., an acidophilic and obligately heterotrophic, member of the Actinobacteria that catalyses dissimilatory oxido- reduction of iron isolated from metal-rich acidic water in Chile.</title>
        <authorList>
            <person name="Gonzalez D."/>
            <person name="Huber K."/>
            <person name="Hedrich S."/>
            <person name="Rojas-Villalobos C."/>
            <person name="Quatrini R."/>
            <person name="Dinamarca M.A."/>
            <person name="Schwarz A."/>
            <person name="Canales C."/>
            <person name="Nancucheo I."/>
        </authorList>
    </citation>
    <scope>NUCLEOTIDE SEQUENCE [LARGE SCALE GENOMIC DNA]</scope>
    <source>
        <strain evidence="3 4">USS-CCA1</strain>
    </source>
</reference>
<dbReference type="Proteomes" id="UP000437736">
    <property type="component" value="Unassembled WGS sequence"/>
</dbReference>
<evidence type="ECO:0000256" key="1">
    <source>
        <dbReference type="SAM" id="MobiDB-lite"/>
    </source>
</evidence>
<feature type="transmembrane region" description="Helical" evidence="2">
    <location>
        <begin position="94"/>
        <end position="117"/>
    </location>
</feature>
<keyword evidence="2" id="KW-1133">Transmembrane helix</keyword>
<evidence type="ECO:0008006" key="5">
    <source>
        <dbReference type="Google" id="ProtNLM"/>
    </source>
</evidence>
<keyword evidence="4" id="KW-1185">Reference proteome</keyword>
<feature type="transmembrane region" description="Helical" evidence="2">
    <location>
        <begin position="27"/>
        <end position="46"/>
    </location>
</feature>
<comment type="caution">
    <text evidence="3">The sequence shown here is derived from an EMBL/GenBank/DDBJ whole genome shotgun (WGS) entry which is preliminary data.</text>
</comment>
<keyword evidence="2" id="KW-0812">Transmembrane</keyword>
<accession>A0ABW9QVX9</accession>
<protein>
    <recommendedName>
        <fullName evidence="5">DUF998 domain-containing protein</fullName>
    </recommendedName>
</protein>
<organism evidence="3 4">
    <name type="scientific">Acidiferrimicrobium australe</name>
    <dbReference type="NCBI Taxonomy" id="2664430"/>
    <lineage>
        <taxon>Bacteria</taxon>
        <taxon>Bacillati</taxon>
        <taxon>Actinomycetota</taxon>
        <taxon>Acidimicrobiia</taxon>
        <taxon>Acidimicrobiales</taxon>
        <taxon>Acidimicrobiaceae</taxon>
        <taxon>Acidiferrimicrobium</taxon>
    </lineage>
</organism>
<evidence type="ECO:0000256" key="2">
    <source>
        <dbReference type="SAM" id="Phobius"/>
    </source>
</evidence>
<feature type="region of interest" description="Disordered" evidence="1">
    <location>
        <begin position="164"/>
        <end position="188"/>
    </location>
</feature>
<gene>
    <name evidence="3" type="ORF">GHK86_14015</name>
</gene>
<feature type="compositionally biased region" description="Low complexity" evidence="1">
    <location>
        <begin position="171"/>
        <end position="188"/>
    </location>
</feature>
<dbReference type="EMBL" id="WJHE01000739">
    <property type="protein sequence ID" value="MST33829.1"/>
    <property type="molecule type" value="Genomic_DNA"/>
</dbReference>
<name>A0ABW9QVX9_9ACTN</name>
<proteinExistence type="predicted"/>
<feature type="transmembrane region" description="Helical" evidence="2">
    <location>
        <begin position="66"/>
        <end position="87"/>
    </location>
</feature>